<organism evidence="2 3">
    <name type="scientific">Folsomia candida</name>
    <name type="common">Springtail</name>
    <dbReference type="NCBI Taxonomy" id="158441"/>
    <lineage>
        <taxon>Eukaryota</taxon>
        <taxon>Metazoa</taxon>
        <taxon>Ecdysozoa</taxon>
        <taxon>Arthropoda</taxon>
        <taxon>Hexapoda</taxon>
        <taxon>Collembola</taxon>
        <taxon>Entomobryomorpha</taxon>
        <taxon>Isotomoidea</taxon>
        <taxon>Isotomidae</taxon>
        <taxon>Proisotominae</taxon>
        <taxon>Folsomia</taxon>
    </lineage>
</organism>
<keyword evidence="1" id="KW-0812">Transmembrane</keyword>
<dbReference type="Proteomes" id="UP000198287">
    <property type="component" value="Unassembled WGS sequence"/>
</dbReference>
<proteinExistence type="predicted"/>
<dbReference type="EMBL" id="LNIX01000026">
    <property type="protein sequence ID" value="OXA42432.1"/>
    <property type="molecule type" value="Genomic_DNA"/>
</dbReference>
<gene>
    <name evidence="2" type="ORF">Fcan01_22937</name>
</gene>
<evidence type="ECO:0000256" key="1">
    <source>
        <dbReference type="SAM" id="Phobius"/>
    </source>
</evidence>
<keyword evidence="1" id="KW-1133">Transmembrane helix</keyword>
<accession>A0A226DA67</accession>
<dbReference type="AlphaFoldDB" id="A0A226DA67"/>
<comment type="caution">
    <text evidence="2">The sequence shown here is derived from an EMBL/GenBank/DDBJ whole genome shotgun (WGS) entry which is preliminary data.</text>
</comment>
<keyword evidence="3" id="KW-1185">Reference proteome</keyword>
<feature type="transmembrane region" description="Helical" evidence="1">
    <location>
        <begin position="7"/>
        <end position="28"/>
    </location>
</feature>
<reference evidence="2 3" key="1">
    <citation type="submission" date="2015-12" db="EMBL/GenBank/DDBJ databases">
        <title>The genome of Folsomia candida.</title>
        <authorList>
            <person name="Faddeeva A."/>
            <person name="Derks M.F."/>
            <person name="Anvar Y."/>
            <person name="Smit S."/>
            <person name="Van Straalen N."/>
            <person name="Roelofs D."/>
        </authorList>
    </citation>
    <scope>NUCLEOTIDE SEQUENCE [LARGE SCALE GENOMIC DNA]</scope>
    <source>
        <strain evidence="2 3">VU population</strain>
        <tissue evidence="2">Whole body</tissue>
    </source>
</reference>
<keyword evidence="1" id="KW-0472">Membrane</keyword>
<name>A0A226DA67_FOLCA</name>
<protein>
    <submittedName>
        <fullName evidence="2">Uncharacterized protein</fullName>
    </submittedName>
</protein>
<evidence type="ECO:0000313" key="2">
    <source>
        <dbReference type="EMBL" id="OXA42432.1"/>
    </source>
</evidence>
<evidence type="ECO:0000313" key="3">
    <source>
        <dbReference type="Proteomes" id="UP000198287"/>
    </source>
</evidence>
<sequence length="108" mass="12323">MHGILPLNIYILGPSFSLGFILVLNTVLKCASSYEVRTKEMLHRWENDKNLVACGAQKESMRRIAAMRPILLFMAVWRTNILPVDIKFMCDYNAFLMDGTIAVLLTDE</sequence>